<dbReference type="InterPro" id="IPR008769">
    <property type="entry name" value="PhaF_PhaI"/>
</dbReference>
<dbReference type="PANTHER" id="PTHR38664:SF1">
    <property type="entry name" value="SLR0058 PROTEIN"/>
    <property type="match status" value="1"/>
</dbReference>
<keyword evidence="1" id="KW-0175">Coiled coil</keyword>
<accession>A0A3B1C7J4</accession>
<name>A0A3B1C7J4_9ZZZZ</name>
<sequence length="104" mass="11913">MFNTLRDAAKIGMGAVWLSRENIRKFTDELIEMGRVSKEEGERLCDEISESQDEYKNKLNDLVDKAVQKALDTSGLARKSEVAELRQKVAELEMKLQKQEEDHG</sequence>
<reference evidence="2" key="1">
    <citation type="submission" date="2018-06" db="EMBL/GenBank/DDBJ databases">
        <authorList>
            <person name="Zhirakovskaya E."/>
        </authorList>
    </citation>
    <scope>NUCLEOTIDE SEQUENCE</scope>
</reference>
<evidence type="ECO:0000256" key="1">
    <source>
        <dbReference type="SAM" id="Coils"/>
    </source>
</evidence>
<organism evidence="2">
    <name type="scientific">hydrothermal vent metagenome</name>
    <dbReference type="NCBI Taxonomy" id="652676"/>
    <lineage>
        <taxon>unclassified sequences</taxon>
        <taxon>metagenomes</taxon>
        <taxon>ecological metagenomes</taxon>
    </lineage>
</organism>
<gene>
    <name evidence="2" type="ORF">MNBD_NITROSPINAE03-903</name>
</gene>
<dbReference type="PANTHER" id="PTHR38664">
    <property type="entry name" value="SLR0058 PROTEIN"/>
    <property type="match status" value="1"/>
</dbReference>
<proteinExistence type="predicted"/>
<dbReference type="EMBL" id="UOGB01000287">
    <property type="protein sequence ID" value="VAX24112.1"/>
    <property type="molecule type" value="Genomic_DNA"/>
</dbReference>
<dbReference type="AlphaFoldDB" id="A0A3B1C7J4"/>
<feature type="coiled-coil region" evidence="1">
    <location>
        <begin position="45"/>
        <end position="102"/>
    </location>
</feature>
<evidence type="ECO:0000313" key="2">
    <source>
        <dbReference type="EMBL" id="VAX24112.1"/>
    </source>
</evidence>
<protein>
    <recommendedName>
        <fullName evidence="3">Polyhydroxyalkanoate synthesis regulator phasin</fullName>
    </recommendedName>
</protein>
<evidence type="ECO:0008006" key="3">
    <source>
        <dbReference type="Google" id="ProtNLM"/>
    </source>
</evidence>